<evidence type="ECO:0000256" key="3">
    <source>
        <dbReference type="ARBA" id="ARBA00022741"/>
    </source>
</evidence>
<dbReference type="SMART" id="SM00220">
    <property type="entry name" value="S_TKc"/>
    <property type="match status" value="1"/>
</dbReference>
<feature type="domain" description="Protein kinase" evidence="11">
    <location>
        <begin position="40"/>
        <end position="310"/>
    </location>
</feature>
<evidence type="ECO:0000256" key="8">
    <source>
        <dbReference type="PIRSR" id="PIRSR630616-3"/>
    </source>
</evidence>
<protein>
    <recommendedName>
        <fullName evidence="11">Protein kinase domain-containing protein</fullName>
    </recommendedName>
</protein>
<feature type="binding site" evidence="7 9">
    <location>
        <position position="69"/>
    </location>
    <ligand>
        <name>ATP</name>
        <dbReference type="ChEBI" id="CHEBI:30616"/>
    </ligand>
</feature>
<feature type="region of interest" description="Disordered" evidence="10">
    <location>
        <begin position="1"/>
        <end position="29"/>
    </location>
</feature>
<organism evidence="12 13">
    <name type="scientific">Chlamydomonas schloesseri</name>
    <dbReference type="NCBI Taxonomy" id="2026947"/>
    <lineage>
        <taxon>Eukaryota</taxon>
        <taxon>Viridiplantae</taxon>
        <taxon>Chlorophyta</taxon>
        <taxon>core chlorophytes</taxon>
        <taxon>Chlorophyceae</taxon>
        <taxon>CS clade</taxon>
        <taxon>Chlamydomonadales</taxon>
        <taxon>Chlamydomonadaceae</taxon>
        <taxon>Chlamydomonas</taxon>
    </lineage>
</organism>
<evidence type="ECO:0000313" key="12">
    <source>
        <dbReference type="EMBL" id="KAG2448582.1"/>
    </source>
</evidence>
<keyword evidence="4" id="KW-0418">Kinase</keyword>
<evidence type="ECO:0000256" key="9">
    <source>
        <dbReference type="PROSITE-ProRule" id="PRU10141"/>
    </source>
</evidence>
<dbReference type="InterPro" id="IPR000719">
    <property type="entry name" value="Prot_kinase_dom"/>
</dbReference>
<comment type="caution">
    <text evidence="12">The sequence shown here is derived from an EMBL/GenBank/DDBJ whole genome shotgun (WGS) entry which is preliminary data.</text>
</comment>
<keyword evidence="3 7" id="KW-0547">Nucleotide-binding</keyword>
<evidence type="ECO:0000256" key="4">
    <source>
        <dbReference type="ARBA" id="ARBA00022777"/>
    </source>
</evidence>
<dbReference type="PROSITE" id="PS00108">
    <property type="entry name" value="PROTEIN_KINASE_ST"/>
    <property type="match status" value="1"/>
</dbReference>
<feature type="region of interest" description="Disordered" evidence="10">
    <location>
        <begin position="494"/>
        <end position="533"/>
    </location>
</feature>
<evidence type="ECO:0000256" key="5">
    <source>
        <dbReference type="ARBA" id="ARBA00022840"/>
    </source>
</evidence>
<feature type="region of interest" description="Disordered" evidence="10">
    <location>
        <begin position="722"/>
        <end position="746"/>
    </location>
</feature>
<dbReference type="InterPro" id="IPR017441">
    <property type="entry name" value="Protein_kinase_ATP_BS"/>
</dbReference>
<keyword evidence="5 7" id="KW-0067">ATP-binding</keyword>
<dbReference type="EMBL" id="JAEHOD010000017">
    <property type="protein sequence ID" value="KAG2448582.1"/>
    <property type="molecule type" value="Genomic_DNA"/>
</dbReference>
<dbReference type="GO" id="GO:0004674">
    <property type="term" value="F:protein serine/threonine kinase activity"/>
    <property type="evidence" value="ECO:0007669"/>
    <property type="project" value="UniProtKB-KW"/>
</dbReference>
<accession>A0A836B5Z2</accession>
<dbReference type="OrthoDB" id="504170at2759"/>
<evidence type="ECO:0000256" key="10">
    <source>
        <dbReference type="SAM" id="MobiDB-lite"/>
    </source>
</evidence>
<feature type="region of interest" description="Disordered" evidence="10">
    <location>
        <begin position="560"/>
        <end position="583"/>
    </location>
</feature>
<dbReference type="InterPro" id="IPR011009">
    <property type="entry name" value="Kinase-like_dom_sf"/>
</dbReference>
<dbReference type="Proteomes" id="UP000613740">
    <property type="component" value="Unassembled WGS sequence"/>
</dbReference>
<evidence type="ECO:0000259" key="11">
    <source>
        <dbReference type="PROSITE" id="PS50011"/>
    </source>
</evidence>
<dbReference type="Gene3D" id="1.10.510.10">
    <property type="entry name" value="Transferase(Phosphotransferase) domain 1"/>
    <property type="match status" value="1"/>
</dbReference>
<dbReference type="InterPro" id="IPR008271">
    <property type="entry name" value="Ser/Thr_kinase_AS"/>
</dbReference>
<evidence type="ECO:0000256" key="7">
    <source>
        <dbReference type="PIRSR" id="PIRSR630616-2"/>
    </source>
</evidence>
<evidence type="ECO:0000256" key="2">
    <source>
        <dbReference type="ARBA" id="ARBA00022679"/>
    </source>
</evidence>
<dbReference type="SUPFAM" id="SSF56112">
    <property type="entry name" value="Protein kinase-like (PK-like)"/>
    <property type="match status" value="1"/>
</dbReference>
<dbReference type="GO" id="GO:0005524">
    <property type="term" value="F:ATP binding"/>
    <property type="evidence" value="ECO:0007669"/>
    <property type="project" value="UniProtKB-UniRule"/>
</dbReference>
<proteinExistence type="predicted"/>
<dbReference type="PROSITE" id="PS00107">
    <property type="entry name" value="PROTEIN_KINASE_ATP"/>
    <property type="match status" value="1"/>
</dbReference>
<dbReference type="PROSITE" id="PS50011">
    <property type="entry name" value="PROTEIN_KINASE_DOM"/>
    <property type="match status" value="1"/>
</dbReference>
<reference evidence="12" key="1">
    <citation type="journal article" date="2020" name="bioRxiv">
        <title>Comparative genomics of Chlamydomonas.</title>
        <authorList>
            <person name="Craig R.J."/>
            <person name="Hasan A.R."/>
            <person name="Ness R.W."/>
            <person name="Keightley P.D."/>
        </authorList>
    </citation>
    <scope>NUCLEOTIDE SEQUENCE</scope>
    <source>
        <strain evidence="12">CCAP 11/173</strain>
    </source>
</reference>
<dbReference type="InterPro" id="IPR030616">
    <property type="entry name" value="Aur-like"/>
</dbReference>
<name>A0A836B5Z2_9CHLO</name>
<feature type="active site" description="Proton acceptor" evidence="6">
    <location>
        <position position="165"/>
    </location>
</feature>
<feature type="cross-link" description="Glycyl lysine isopeptide (Lys-Gly) (interchain with G-Cter in SUMO2)" evidence="8">
    <location>
        <position position="167"/>
    </location>
</feature>
<dbReference type="PANTHER" id="PTHR24350">
    <property type="entry name" value="SERINE/THREONINE-PROTEIN KINASE IAL-RELATED"/>
    <property type="match status" value="1"/>
</dbReference>
<dbReference type="Pfam" id="PF00069">
    <property type="entry name" value="Pkinase"/>
    <property type="match status" value="1"/>
</dbReference>
<feature type="compositionally biased region" description="Gly residues" evidence="10">
    <location>
        <begin position="509"/>
        <end position="520"/>
    </location>
</feature>
<keyword evidence="2" id="KW-0808">Transferase</keyword>
<feature type="binding site" evidence="7">
    <location>
        <position position="193"/>
    </location>
    <ligand>
        <name>ATP</name>
        <dbReference type="ChEBI" id="CHEBI:30616"/>
    </ligand>
</feature>
<feature type="binding site" evidence="7">
    <location>
        <begin position="169"/>
        <end position="170"/>
    </location>
    <ligand>
        <name>ATP</name>
        <dbReference type="ChEBI" id="CHEBI:30616"/>
    </ligand>
</feature>
<evidence type="ECO:0000256" key="1">
    <source>
        <dbReference type="ARBA" id="ARBA00022527"/>
    </source>
</evidence>
<gene>
    <name evidence="12" type="ORF">HYH02_006473</name>
</gene>
<dbReference type="AlphaFoldDB" id="A0A836B5Z2"/>
<sequence length="746" mass="77876">MPSSYASVASRDEQELVEGSTKGKRPPKSNWRDIALVQEYALVRQIGKGGFSEIWLGEHKESGQQVAVKAVDLGMEDLEPSEIANLIAEAKFLRTMDCPFLVKCLDRTHDDEQWLVLVLEYLSGGEMLAHLHKVKKYTEVEAAKLFAQVVSAISYLHNLNLMHRDIKPENVMFTQPVGDCEAEGKPLRVKVIDMGTSALYDPDKDVRGCIGTCGFVAPEIWNDAPHSPAGDVYALGVLLFIMLTGRAPHSRGWTSKPWRTAAKRLSEAAGLRDERYLNLSAEAKDLLLKMLADDPKARPTCLEVLKHPFMTADESNAAAHREMGDLVRDRMRDLARIRNSAGYFSRASQNSLTGTADSPLFGRASMGPDVPAFARASAGPGLPAHPRVSAGGGAVPSFARASAGPAAPTYSRGSGVVPHVPAFARASAGTVMPPQHSQVSGTAASPWRTAPGGTGSLLQARTTGTGTSPFARSSLAQSYATELPQALAMVGSTAAGGWRPSRRVSGGDSTRGGGPSGAGANGSSTCRGSGATPSGANKLDICSVDLPRPADQGSVLLLPVTRPPPVPPAGSGGNSSWQHSPGAFAATRSTGQLVPLSAAQLALDVTDVEPGTEHAALRSAFEQGSRQPPTPAPATEPNLPWVMVMSRSPSRIAATFEQGGVGDVAANLGDNSLGLGPAASPATLAGEPGFWSQAYAEPIAAPERGLPAGAQPDAIVQVLAAAAAGQRAPEEADGHAARSDAVSPPE</sequence>
<keyword evidence="1" id="KW-0723">Serine/threonine-protein kinase</keyword>
<evidence type="ECO:0000256" key="6">
    <source>
        <dbReference type="PIRSR" id="PIRSR630616-1"/>
    </source>
</evidence>
<feature type="compositionally biased region" description="Basic and acidic residues" evidence="10">
    <location>
        <begin position="728"/>
        <end position="738"/>
    </location>
</feature>
<keyword evidence="13" id="KW-1185">Reference proteome</keyword>
<evidence type="ECO:0000313" key="13">
    <source>
        <dbReference type="Proteomes" id="UP000613740"/>
    </source>
</evidence>